<evidence type="ECO:0000313" key="3">
    <source>
        <dbReference type="Proteomes" id="UP000318384"/>
    </source>
</evidence>
<accession>A0A517WQL3</accession>
<feature type="transmembrane region" description="Helical" evidence="1">
    <location>
        <begin position="130"/>
        <end position="147"/>
    </location>
</feature>
<dbReference type="AlphaFoldDB" id="A0A517WQL3"/>
<name>A0A517WQL3_9PLAN</name>
<sequence length="235" mass="27461">MSNLSRKDPVTIVERDARNQLAVLIRRYLDDQLMSFDFDDALKDFPDTDDTTVKFVIETVWYFYDDCKDHSVVLTKPEWDYFQRLVLLLESNSTVIVKKTRLWSFAKPVAAILLLVCLLIVWLTGIGDHLLIFFIPFGIGSILLSFFHRPEAKENPFHEAVTPFQSISDLSIAYESTNFVKRQYPSDLESRRIRSFDFRMPVWMSYVILCLFFAPLLLLIQCFRQTITNVRVNPA</sequence>
<reference evidence="2 3" key="1">
    <citation type="submission" date="2019-03" db="EMBL/GenBank/DDBJ databases">
        <title>Deep-cultivation of Planctomycetes and their phenomic and genomic characterization uncovers novel biology.</title>
        <authorList>
            <person name="Wiegand S."/>
            <person name="Jogler M."/>
            <person name="Boedeker C."/>
            <person name="Pinto D."/>
            <person name="Vollmers J."/>
            <person name="Rivas-Marin E."/>
            <person name="Kohn T."/>
            <person name="Peeters S.H."/>
            <person name="Heuer A."/>
            <person name="Rast P."/>
            <person name="Oberbeckmann S."/>
            <person name="Bunk B."/>
            <person name="Jeske O."/>
            <person name="Meyerdierks A."/>
            <person name="Storesund J.E."/>
            <person name="Kallscheuer N."/>
            <person name="Luecker S."/>
            <person name="Lage O.M."/>
            <person name="Pohl T."/>
            <person name="Merkel B.J."/>
            <person name="Hornburger P."/>
            <person name="Mueller R.-W."/>
            <person name="Bruemmer F."/>
            <person name="Labrenz M."/>
            <person name="Spormann A.M."/>
            <person name="Op den Camp H."/>
            <person name="Overmann J."/>
            <person name="Amann R."/>
            <person name="Jetten M.S.M."/>
            <person name="Mascher T."/>
            <person name="Medema M.H."/>
            <person name="Devos D.P."/>
            <person name="Kaster A.-K."/>
            <person name="Ovreas L."/>
            <person name="Rohde M."/>
            <person name="Galperin M.Y."/>
            <person name="Jogler C."/>
        </authorList>
    </citation>
    <scope>NUCLEOTIDE SEQUENCE [LARGE SCALE GENOMIC DNA]</scope>
    <source>
        <strain evidence="2 3">V202</strain>
    </source>
</reference>
<proteinExistence type="predicted"/>
<protein>
    <submittedName>
        <fullName evidence="2">Uncharacterized protein</fullName>
    </submittedName>
</protein>
<keyword evidence="1" id="KW-0812">Transmembrane</keyword>
<evidence type="ECO:0000256" key="1">
    <source>
        <dbReference type="SAM" id="Phobius"/>
    </source>
</evidence>
<organism evidence="2 3">
    <name type="scientific">Gimesia aquarii</name>
    <dbReference type="NCBI Taxonomy" id="2527964"/>
    <lineage>
        <taxon>Bacteria</taxon>
        <taxon>Pseudomonadati</taxon>
        <taxon>Planctomycetota</taxon>
        <taxon>Planctomycetia</taxon>
        <taxon>Planctomycetales</taxon>
        <taxon>Planctomycetaceae</taxon>
        <taxon>Gimesia</taxon>
    </lineage>
</organism>
<gene>
    <name evidence="2" type="ORF">V202x_08830</name>
</gene>
<dbReference type="EMBL" id="CP037422">
    <property type="protein sequence ID" value="QDU07526.1"/>
    <property type="molecule type" value="Genomic_DNA"/>
</dbReference>
<keyword evidence="1" id="KW-1133">Transmembrane helix</keyword>
<dbReference type="OrthoDB" id="272721at2"/>
<keyword evidence="1" id="KW-0472">Membrane</keyword>
<feature type="transmembrane region" description="Helical" evidence="1">
    <location>
        <begin position="105"/>
        <end position="124"/>
    </location>
</feature>
<feature type="transmembrane region" description="Helical" evidence="1">
    <location>
        <begin position="200"/>
        <end position="220"/>
    </location>
</feature>
<keyword evidence="3" id="KW-1185">Reference proteome</keyword>
<dbReference type="Proteomes" id="UP000318384">
    <property type="component" value="Chromosome"/>
</dbReference>
<evidence type="ECO:0000313" key="2">
    <source>
        <dbReference type="EMBL" id="QDU07526.1"/>
    </source>
</evidence>
<dbReference type="RefSeq" id="WP_145171531.1">
    <property type="nucleotide sequence ID" value="NZ_CP037422.1"/>
</dbReference>